<keyword evidence="3" id="KW-1185">Reference proteome</keyword>
<evidence type="ECO:0000313" key="3">
    <source>
        <dbReference type="Proteomes" id="UP000824998"/>
    </source>
</evidence>
<reference evidence="2" key="1">
    <citation type="journal article" date="2021" name="IMA Fungus">
        <title>Genomic characterization of three marine fungi, including Emericellopsis atlantica sp. nov. with signatures of a generalist lifestyle and marine biomass degradation.</title>
        <authorList>
            <person name="Hagestad O.C."/>
            <person name="Hou L."/>
            <person name="Andersen J.H."/>
            <person name="Hansen E.H."/>
            <person name="Altermark B."/>
            <person name="Li C."/>
            <person name="Kuhnert E."/>
            <person name="Cox R.J."/>
            <person name="Crous P.W."/>
            <person name="Spatafora J.W."/>
            <person name="Lail K."/>
            <person name="Amirebrahimi M."/>
            <person name="Lipzen A."/>
            <person name="Pangilinan J."/>
            <person name="Andreopoulos W."/>
            <person name="Hayes R.D."/>
            <person name="Ng V."/>
            <person name="Grigoriev I.V."/>
            <person name="Jackson S.A."/>
            <person name="Sutton T.D.S."/>
            <person name="Dobson A.D.W."/>
            <person name="Rama T."/>
        </authorList>
    </citation>
    <scope>NUCLEOTIDE SEQUENCE</scope>
    <source>
        <strain evidence="2">TRa018bII</strain>
    </source>
</reference>
<gene>
    <name evidence="2" type="ORF">BJ875DRAFT_448056</name>
</gene>
<evidence type="ECO:0000313" key="2">
    <source>
        <dbReference type="EMBL" id="KAG9239423.1"/>
    </source>
</evidence>
<proteinExistence type="predicted"/>
<dbReference type="Proteomes" id="UP000824998">
    <property type="component" value="Unassembled WGS sequence"/>
</dbReference>
<sequence>MISTNPNQYPDIVDGRSAFRASPVADEKGEGPAVEKVAPILPLSTPLKVNDKAKSRKVPKEGDMVSLVPTPVNKPKKTPTKS</sequence>
<accession>A0A9P7YT12</accession>
<dbReference type="AlphaFoldDB" id="A0A9P7YT12"/>
<protein>
    <submittedName>
        <fullName evidence="2">Uncharacterized protein</fullName>
    </submittedName>
</protein>
<organism evidence="2 3">
    <name type="scientific">Amylocarpus encephaloides</name>
    <dbReference type="NCBI Taxonomy" id="45428"/>
    <lineage>
        <taxon>Eukaryota</taxon>
        <taxon>Fungi</taxon>
        <taxon>Dikarya</taxon>
        <taxon>Ascomycota</taxon>
        <taxon>Pezizomycotina</taxon>
        <taxon>Leotiomycetes</taxon>
        <taxon>Helotiales</taxon>
        <taxon>Helotiales incertae sedis</taxon>
        <taxon>Amylocarpus</taxon>
    </lineage>
</organism>
<dbReference type="EMBL" id="MU251358">
    <property type="protein sequence ID" value="KAG9239423.1"/>
    <property type="molecule type" value="Genomic_DNA"/>
</dbReference>
<comment type="caution">
    <text evidence="2">The sequence shown here is derived from an EMBL/GenBank/DDBJ whole genome shotgun (WGS) entry which is preliminary data.</text>
</comment>
<evidence type="ECO:0000256" key="1">
    <source>
        <dbReference type="SAM" id="MobiDB-lite"/>
    </source>
</evidence>
<dbReference type="OrthoDB" id="541883at2759"/>
<feature type="region of interest" description="Disordered" evidence="1">
    <location>
        <begin position="51"/>
        <end position="82"/>
    </location>
</feature>
<name>A0A9P7YT12_9HELO</name>
<feature type="compositionally biased region" description="Basic and acidic residues" evidence="1">
    <location>
        <begin position="51"/>
        <end position="63"/>
    </location>
</feature>